<dbReference type="OrthoDB" id="6501611at2759"/>
<organism evidence="3">
    <name type="scientific">Oppiella nova</name>
    <dbReference type="NCBI Taxonomy" id="334625"/>
    <lineage>
        <taxon>Eukaryota</taxon>
        <taxon>Metazoa</taxon>
        <taxon>Ecdysozoa</taxon>
        <taxon>Arthropoda</taxon>
        <taxon>Chelicerata</taxon>
        <taxon>Arachnida</taxon>
        <taxon>Acari</taxon>
        <taxon>Acariformes</taxon>
        <taxon>Sarcoptiformes</taxon>
        <taxon>Oribatida</taxon>
        <taxon>Brachypylina</taxon>
        <taxon>Oppioidea</taxon>
        <taxon>Oppiidae</taxon>
        <taxon>Oppiella</taxon>
    </lineage>
</organism>
<dbReference type="GO" id="GO:0045493">
    <property type="term" value="P:xylan catabolic process"/>
    <property type="evidence" value="ECO:0007669"/>
    <property type="project" value="InterPro"/>
</dbReference>
<reference evidence="3" key="1">
    <citation type="submission" date="2020-11" db="EMBL/GenBank/DDBJ databases">
        <authorList>
            <person name="Tran Van P."/>
        </authorList>
    </citation>
    <scope>NUCLEOTIDE SEQUENCE</scope>
</reference>
<dbReference type="AlphaFoldDB" id="A0A7R9M3V6"/>
<dbReference type="InterPro" id="IPR037054">
    <property type="entry name" value="A-glucoronidase_C_sf"/>
</dbReference>
<feature type="domain" description="Glycosyl hydrolase family 67 catalytic" evidence="2">
    <location>
        <begin position="10"/>
        <end position="324"/>
    </location>
</feature>
<dbReference type="EMBL" id="OC920855">
    <property type="protein sequence ID" value="CAD7652888.1"/>
    <property type="molecule type" value="Genomic_DNA"/>
</dbReference>
<evidence type="ECO:0000313" key="4">
    <source>
        <dbReference type="Proteomes" id="UP000728032"/>
    </source>
</evidence>
<dbReference type="Pfam" id="PF07477">
    <property type="entry name" value="Glyco_hydro_67C"/>
    <property type="match status" value="1"/>
</dbReference>
<feature type="non-terminal residue" evidence="3">
    <location>
        <position position="1"/>
    </location>
</feature>
<accession>A0A7R9M3V6</accession>
<dbReference type="GO" id="GO:0046559">
    <property type="term" value="F:alpha-glucuronidase activity"/>
    <property type="evidence" value="ECO:0007669"/>
    <property type="project" value="InterPro"/>
</dbReference>
<dbReference type="PANTHER" id="PTHR39207:SF1">
    <property type="entry name" value="ALPHA-GLUCURONIDASE A"/>
    <property type="match status" value="1"/>
</dbReference>
<keyword evidence="4" id="KW-1185">Reference proteome</keyword>
<protein>
    <recommendedName>
        <fullName evidence="5">Alpha-glucuronidase</fullName>
    </recommendedName>
</protein>
<dbReference type="CDD" id="cd02795">
    <property type="entry name" value="CBM6-CBM35-CBM36_like"/>
    <property type="match status" value="1"/>
</dbReference>
<gene>
    <name evidence="3" type="ORF">ONB1V03_LOCUS9546</name>
</gene>
<dbReference type="Gene3D" id="3.20.20.80">
    <property type="entry name" value="Glycosidases"/>
    <property type="match status" value="1"/>
</dbReference>
<dbReference type="Gene3D" id="3.90.1330.10">
    <property type="entry name" value="Alpha-glucuronidase, C-terminal domain"/>
    <property type="match status" value="1"/>
</dbReference>
<dbReference type="Pfam" id="PF07488">
    <property type="entry name" value="Glyco_hydro_67M"/>
    <property type="match status" value="1"/>
</dbReference>
<dbReference type="GO" id="GO:0005576">
    <property type="term" value="C:extracellular region"/>
    <property type="evidence" value="ECO:0007669"/>
    <property type="project" value="InterPro"/>
</dbReference>
<dbReference type="InterPro" id="IPR017853">
    <property type="entry name" value="GH"/>
</dbReference>
<dbReference type="InterPro" id="IPR011099">
    <property type="entry name" value="Glyco_hydro_67_C"/>
</dbReference>
<sequence>MKFYIVINTYITQNPSAPVRYANEWDNLDGSIERGFAGKSIFFADNNVVTDLTRAEAYARLLASVGVNGCAVNNVNANTRVIESEFLPQLKGLADVLRRWEVRVVLSVDFGSPQSVGGLTTYDPLDTKVIEFWTNKTKEIYKYVPDLAGYVLKADAEGRPGPAKYHRTPAQAGNTLARALKPHGGLLFYRGFVYGYPLDYKNLTVDRAVAAYRNFAALDGQFDDNCVLQIKYGPIDFQVREAVSPLLGALTHTNVVLEVEVTQEYTGQQRHTVFLADMWKWILEFDLRIANKTSPVKHVVTGKLFNRPVAGLVGVVNVGRDVNWMGNDLSMANVYALGRLAWDPELTVHEIADEWTRFTFGHNPKVVEAVVDIQVRSYQAFENYSGPLGAGSFTDVTGSKYGPNILSTEGPKYGGWGQSHRADHMGIGVDRTVAGLKGGYGTGFIGEYSYEVQQMYESVDKCPDNLLLFMHHVNYTHVLHSGKTVIQHIYDSHYAGAQTVHEFRDKWTALKGLVDEERYQRIGRQLDYQCGHSLVWRDAICQWFSNMSAIWDIHDRVGHYSGRIEAESMHLLDGYVNQTVDPWETASGGLAVECKSAKCKAQYVWTGDTGAYDIGVQYYDENDGVSRFKLLVGTKVVGEWDANDKLPNGRPCGDTSTRFTAPGVKLAIGDTITVEGVSNNKENAVFDYIEIRK</sequence>
<evidence type="ECO:0000259" key="1">
    <source>
        <dbReference type="Pfam" id="PF07477"/>
    </source>
</evidence>
<evidence type="ECO:0000313" key="3">
    <source>
        <dbReference type="EMBL" id="CAD7652888.1"/>
    </source>
</evidence>
<evidence type="ECO:0008006" key="5">
    <source>
        <dbReference type="Google" id="ProtNLM"/>
    </source>
</evidence>
<dbReference type="GO" id="GO:0033939">
    <property type="term" value="F:xylan alpha-1,2-glucuronosidase activity"/>
    <property type="evidence" value="ECO:0007669"/>
    <property type="project" value="TreeGrafter"/>
</dbReference>
<dbReference type="EMBL" id="CAJPVJ010006030">
    <property type="protein sequence ID" value="CAG2170075.1"/>
    <property type="molecule type" value="Genomic_DNA"/>
</dbReference>
<evidence type="ECO:0000259" key="2">
    <source>
        <dbReference type="Pfam" id="PF07488"/>
    </source>
</evidence>
<name>A0A7R9M3V6_9ACAR</name>
<feature type="domain" description="Glycosyl hydrolase family 67 C-terminal" evidence="1">
    <location>
        <begin position="326"/>
        <end position="555"/>
    </location>
</feature>
<dbReference type="Proteomes" id="UP000728032">
    <property type="component" value="Unassembled WGS sequence"/>
</dbReference>
<dbReference type="InterPro" id="IPR011100">
    <property type="entry name" value="Glyco_hydro_67_cat"/>
</dbReference>
<dbReference type="PANTHER" id="PTHR39207">
    <property type="entry name" value="ALPHA-GLUCURONIDASE A"/>
    <property type="match status" value="1"/>
</dbReference>
<proteinExistence type="predicted"/>
<dbReference type="SUPFAM" id="SSF51445">
    <property type="entry name" value="(Trans)glycosidases"/>
    <property type="match status" value="1"/>
</dbReference>